<accession>A0A0H5C4X7</accession>
<evidence type="ECO:0000256" key="13">
    <source>
        <dbReference type="PIRSR" id="PIRSR001461-2"/>
    </source>
</evidence>
<comment type="cofactor">
    <cofactor evidence="2">
        <name>Mn(2+)</name>
        <dbReference type="ChEBI" id="CHEBI:29035"/>
    </cofactor>
</comment>
<feature type="active site" description="Proton donor" evidence="10 12">
    <location>
        <position position="178"/>
    </location>
</feature>
<dbReference type="SUPFAM" id="SSF51366">
    <property type="entry name" value="Ribulose-phoshate binding barrel"/>
    <property type="match status" value="1"/>
</dbReference>
<evidence type="ECO:0000256" key="12">
    <source>
        <dbReference type="PIRSR" id="PIRSR001461-1"/>
    </source>
</evidence>
<evidence type="ECO:0000256" key="14">
    <source>
        <dbReference type="PIRSR" id="PIRSR001461-3"/>
    </source>
</evidence>
<comment type="pathway">
    <text evidence="10">Carbohydrate degradation.</text>
</comment>
<dbReference type="Gene3D" id="3.20.20.70">
    <property type="entry name" value="Aldolase class I"/>
    <property type="match status" value="1"/>
</dbReference>
<protein>
    <recommendedName>
        <fullName evidence="7 10">Ribulose-phosphate 3-epimerase</fullName>
        <ecNumber evidence="7 10">5.1.3.1</ecNumber>
    </recommendedName>
</protein>
<comment type="caution">
    <text evidence="10">Lacks conserved residue(s) required for the propagation of feature annotation.</text>
</comment>
<feature type="binding site" evidence="14">
    <location>
        <begin position="145"/>
        <end position="148"/>
    </location>
    <ligand>
        <name>substrate</name>
    </ligand>
</feature>
<dbReference type="FunFam" id="3.20.20.70:FF:000004">
    <property type="entry name" value="Ribulose-phosphate 3-epimerase"/>
    <property type="match status" value="1"/>
</dbReference>
<sequence>MDKIYVSPSILSADFSRLGKEVSRVVSCGADTIHFDVMDNHYVPNLTVGPGVLKSLRRYGISIQIDVHLMIRPVCDRLILDFINSGANCIIFHPEVSDNIVKSLRLIRKYGCKAGLAISPNVSLDFINDFINEIDIILILSVNPGFSNQTFLLSSVKKIKQAKILIEKSGLDIDLSVDGGINIKNVSDVACLGVNILVIGSAIFDRSDYLRVMKEIRNKLKNFL</sequence>
<dbReference type="GO" id="GO:0005737">
    <property type="term" value="C:cytoplasm"/>
    <property type="evidence" value="ECO:0007669"/>
    <property type="project" value="UniProtKB-ARBA"/>
</dbReference>
<evidence type="ECO:0000256" key="10">
    <source>
        <dbReference type="HAMAP-Rule" id="MF_02227"/>
    </source>
</evidence>
<comment type="cofactor">
    <cofactor evidence="4">
        <name>Zn(2+)</name>
        <dbReference type="ChEBI" id="CHEBI:29105"/>
    </cofactor>
</comment>
<feature type="binding site" evidence="10 13">
    <location>
        <position position="178"/>
    </location>
    <ligand>
        <name>a divalent metal cation</name>
        <dbReference type="ChEBI" id="CHEBI:60240"/>
    </ligand>
</feature>
<dbReference type="PIRSF" id="PIRSF001461">
    <property type="entry name" value="RPE"/>
    <property type="match status" value="1"/>
</dbReference>
<dbReference type="PROSITE" id="PS01085">
    <property type="entry name" value="RIBUL_P_3_EPIMER_1"/>
    <property type="match status" value="1"/>
</dbReference>
<feature type="binding site" evidence="10 14">
    <location>
        <position position="68"/>
    </location>
    <ligand>
        <name>substrate</name>
    </ligand>
</feature>
<comment type="function">
    <text evidence="10">Catalyzes the reversible epimerization of D-ribulose 5-phosphate to D-xylulose 5-phosphate.</text>
</comment>
<feature type="binding site" evidence="10">
    <location>
        <begin position="178"/>
        <end position="180"/>
    </location>
    <ligand>
        <name>substrate</name>
    </ligand>
</feature>
<evidence type="ECO:0000256" key="8">
    <source>
        <dbReference type="ARBA" id="ARBA00022723"/>
    </source>
</evidence>
<dbReference type="InterPro" id="IPR000056">
    <property type="entry name" value="Ribul_P_3_epim-like"/>
</dbReference>
<evidence type="ECO:0000256" key="4">
    <source>
        <dbReference type="ARBA" id="ARBA00001947"/>
    </source>
</evidence>
<dbReference type="InterPro" id="IPR013785">
    <property type="entry name" value="Aldolase_TIM"/>
</dbReference>
<dbReference type="KEGG" id="wca:WEOB_067"/>
<feature type="binding site" evidence="10 13">
    <location>
        <position position="68"/>
    </location>
    <ligand>
        <name>a divalent metal cation</name>
        <dbReference type="ChEBI" id="CHEBI:60240"/>
    </ligand>
</feature>
<keyword evidence="10 11" id="KW-0119">Carbohydrate metabolism</keyword>
<evidence type="ECO:0000256" key="7">
    <source>
        <dbReference type="ARBA" id="ARBA00013188"/>
    </source>
</evidence>
<dbReference type="GO" id="GO:0004750">
    <property type="term" value="F:D-ribulose-phosphate 3-epimerase activity"/>
    <property type="evidence" value="ECO:0007669"/>
    <property type="project" value="UniProtKB-UniRule"/>
</dbReference>
<dbReference type="GO" id="GO:0006098">
    <property type="term" value="P:pentose-phosphate shunt"/>
    <property type="evidence" value="ECO:0007669"/>
    <property type="project" value="UniProtKB-UniRule"/>
</dbReference>
<feature type="binding site" evidence="10 13">
    <location>
        <position position="34"/>
    </location>
    <ligand>
        <name>a divalent metal cation</name>
        <dbReference type="ChEBI" id="CHEBI:60240"/>
    </ligand>
</feature>
<dbReference type="EC" id="5.1.3.1" evidence="7 10"/>
<dbReference type="AlphaFoldDB" id="A0A0H5C4X7"/>
<keyword evidence="9 10" id="KW-0413">Isomerase</keyword>
<proteinExistence type="inferred from homology"/>
<feature type="active site" description="Proton acceptor" evidence="10 12">
    <location>
        <position position="36"/>
    </location>
</feature>
<evidence type="ECO:0000256" key="5">
    <source>
        <dbReference type="ARBA" id="ARBA00001954"/>
    </source>
</evidence>
<comment type="catalytic activity">
    <reaction evidence="1 10 11">
        <text>D-ribulose 5-phosphate = D-xylulose 5-phosphate</text>
        <dbReference type="Rhea" id="RHEA:13677"/>
        <dbReference type="ChEBI" id="CHEBI:57737"/>
        <dbReference type="ChEBI" id="CHEBI:58121"/>
        <dbReference type="EC" id="5.1.3.1"/>
    </reaction>
</comment>
<dbReference type="STRING" id="1594731.WEOB_067"/>
<dbReference type="HAMAP" id="MF_02227">
    <property type="entry name" value="RPE"/>
    <property type="match status" value="1"/>
</dbReference>
<feature type="binding site" evidence="10 14">
    <location>
        <position position="9"/>
    </location>
    <ligand>
        <name>substrate</name>
    </ligand>
</feature>
<dbReference type="EMBL" id="LN774881">
    <property type="protein sequence ID" value="CEN32026.1"/>
    <property type="molecule type" value="Genomic_DNA"/>
</dbReference>
<keyword evidence="13" id="KW-0464">Manganese</keyword>
<evidence type="ECO:0000256" key="11">
    <source>
        <dbReference type="PIRNR" id="PIRNR001461"/>
    </source>
</evidence>
<gene>
    <name evidence="10 15" type="primary">rpe</name>
    <name evidence="15" type="ORF">WEOB_067</name>
</gene>
<evidence type="ECO:0000313" key="16">
    <source>
        <dbReference type="Proteomes" id="UP000242753"/>
    </source>
</evidence>
<dbReference type="PANTHER" id="PTHR11749">
    <property type="entry name" value="RIBULOSE-5-PHOSPHATE-3-EPIMERASE"/>
    <property type="match status" value="1"/>
</dbReference>
<comment type="cofactor">
    <cofactor evidence="5">
        <name>Fe(2+)</name>
        <dbReference type="ChEBI" id="CHEBI:29033"/>
    </cofactor>
</comment>
<evidence type="ECO:0000256" key="6">
    <source>
        <dbReference type="ARBA" id="ARBA00009541"/>
    </source>
</evidence>
<comment type="cofactor">
    <cofactor evidence="10 13">
        <name>a divalent metal cation</name>
        <dbReference type="ChEBI" id="CHEBI:60240"/>
    </cofactor>
    <text evidence="10 13">Binds 1 divalent metal cation per subunit.</text>
</comment>
<dbReference type="InterPro" id="IPR011060">
    <property type="entry name" value="RibuloseP-bd_barrel"/>
</dbReference>
<dbReference type="Pfam" id="PF00834">
    <property type="entry name" value="Ribul_P_3_epim"/>
    <property type="match status" value="1"/>
</dbReference>
<feature type="binding site" evidence="10 14">
    <location>
        <begin position="200"/>
        <end position="201"/>
    </location>
    <ligand>
        <name>substrate</name>
    </ligand>
</feature>
<evidence type="ECO:0000256" key="3">
    <source>
        <dbReference type="ARBA" id="ARBA00001941"/>
    </source>
</evidence>
<keyword evidence="13" id="KW-0862">Zinc</keyword>
<dbReference type="GO" id="GO:0019323">
    <property type="term" value="P:pentose catabolic process"/>
    <property type="evidence" value="ECO:0007669"/>
    <property type="project" value="UniProtKB-UniRule"/>
</dbReference>
<keyword evidence="8 10" id="KW-0479">Metal-binding</keyword>
<evidence type="ECO:0000256" key="9">
    <source>
        <dbReference type="ARBA" id="ARBA00023235"/>
    </source>
</evidence>
<comment type="similarity">
    <text evidence="6 10 11">Belongs to the ribulose-phosphate 3-epimerase family.</text>
</comment>
<evidence type="ECO:0000256" key="1">
    <source>
        <dbReference type="ARBA" id="ARBA00001782"/>
    </source>
</evidence>
<keyword evidence="13" id="KW-0170">Cobalt</keyword>
<dbReference type="NCBIfam" id="TIGR01163">
    <property type="entry name" value="rpe"/>
    <property type="match status" value="1"/>
</dbReference>
<dbReference type="PATRIC" id="fig|1594731.3.peg.60"/>
<dbReference type="CDD" id="cd00429">
    <property type="entry name" value="RPE"/>
    <property type="match status" value="1"/>
</dbReference>
<dbReference type="GO" id="GO:0046872">
    <property type="term" value="F:metal ion binding"/>
    <property type="evidence" value="ECO:0007669"/>
    <property type="project" value="UniProtKB-UniRule"/>
</dbReference>
<evidence type="ECO:0000256" key="2">
    <source>
        <dbReference type="ARBA" id="ARBA00001936"/>
    </source>
</evidence>
<dbReference type="NCBIfam" id="NF004076">
    <property type="entry name" value="PRK05581.1-4"/>
    <property type="match status" value="1"/>
</dbReference>
<feature type="binding site" evidence="10 13">
    <location>
        <position position="36"/>
    </location>
    <ligand>
        <name>a divalent metal cation</name>
        <dbReference type="ChEBI" id="CHEBI:60240"/>
    </ligand>
</feature>
<organism evidence="15 16">
    <name type="scientific">Candidatus Westeberhardia cardiocondylae</name>
    <dbReference type="NCBI Taxonomy" id="1594731"/>
    <lineage>
        <taxon>Bacteria</taxon>
        <taxon>Pseudomonadati</taxon>
        <taxon>Pseudomonadota</taxon>
        <taxon>Gammaproteobacteria</taxon>
        <taxon>Enterobacterales</taxon>
        <taxon>Enterobacteriaceae</taxon>
        <taxon>ant endosymbionts</taxon>
        <taxon>Candidatus Westeberhardia</taxon>
    </lineage>
</organism>
<comment type="cofactor">
    <cofactor evidence="3">
        <name>Co(2+)</name>
        <dbReference type="ChEBI" id="CHEBI:48828"/>
    </cofactor>
</comment>
<dbReference type="RefSeq" id="WP_281263931.1">
    <property type="nucleotide sequence ID" value="NZ_LN774881.1"/>
</dbReference>
<evidence type="ECO:0000313" key="15">
    <source>
        <dbReference type="EMBL" id="CEN32026.1"/>
    </source>
</evidence>
<name>A0A0H5C4X7_9ENTR</name>
<dbReference type="Proteomes" id="UP000242753">
    <property type="component" value="Chromosome I"/>
</dbReference>
<feature type="binding site" evidence="14">
    <location>
        <position position="180"/>
    </location>
    <ligand>
        <name>substrate</name>
    </ligand>
</feature>
<keyword evidence="16" id="KW-1185">Reference proteome</keyword>
<dbReference type="InterPro" id="IPR026019">
    <property type="entry name" value="Ribul_P_3_epim"/>
</dbReference>
<reference evidence="16" key="1">
    <citation type="submission" date="2015-01" db="EMBL/GenBank/DDBJ databases">
        <authorList>
            <person name="Manzano-Marin A."/>
            <person name="Manzano-Marin A."/>
        </authorList>
    </citation>
    <scope>NUCLEOTIDE SEQUENCE [LARGE SCALE GENOMIC DNA]</scope>
    <source>
        <strain evidence="16">obscurior</strain>
    </source>
</reference>